<dbReference type="OrthoDB" id="428577at2759"/>
<name>A0A2J6RP33_HYAVF</name>
<reference evidence="1 2" key="1">
    <citation type="submission" date="2016-04" db="EMBL/GenBank/DDBJ databases">
        <title>A degradative enzymes factory behind the ericoid mycorrhizal symbiosis.</title>
        <authorList>
            <consortium name="DOE Joint Genome Institute"/>
            <person name="Martino E."/>
            <person name="Morin E."/>
            <person name="Grelet G."/>
            <person name="Kuo A."/>
            <person name="Kohler A."/>
            <person name="Daghino S."/>
            <person name="Barry K."/>
            <person name="Choi C."/>
            <person name="Cichocki N."/>
            <person name="Clum A."/>
            <person name="Copeland A."/>
            <person name="Hainaut M."/>
            <person name="Haridas S."/>
            <person name="Labutti K."/>
            <person name="Lindquist E."/>
            <person name="Lipzen A."/>
            <person name="Khouja H.-R."/>
            <person name="Murat C."/>
            <person name="Ohm R."/>
            <person name="Olson A."/>
            <person name="Spatafora J."/>
            <person name="Veneault-Fourrey C."/>
            <person name="Henrissat B."/>
            <person name="Grigoriev I."/>
            <person name="Martin F."/>
            <person name="Perotto S."/>
        </authorList>
    </citation>
    <scope>NUCLEOTIDE SEQUENCE [LARGE SCALE GENOMIC DNA]</scope>
    <source>
        <strain evidence="1 2">F</strain>
    </source>
</reference>
<gene>
    <name evidence="1" type="ORF">L207DRAFT_582488</name>
</gene>
<dbReference type="EMBL" id="KZ613945">
    <property type="protein sequence ID" value="PMD40273.1"/>
    <property type="molecule type" value="Genomic_DNA"/>
</dbReference>
<organism evidence="1 2">
    <name type="scientific">Hyaloscypha variabilis (strain UAMH 11265 / GT02V1 / F)</name>
    <name type="common">Meliniomyces variabilis</name>
    <dbReference type="NCBI Taxonomy" id="1149755"/>
    <lineage>
        <taxon>Eukaryota</taxon>
        <taxon>Fungi</taxon>
        <taxon>Dikarya</taxon>
        <taxon>Ascomycota</taxon>
        <taxon>Pezizomycotina</taxon>
        <taxon>Leotiomycetes</taxon>
        <taxon>Helotiales</taxon>
        <taxon>Hyaloscyphaceae</taxon>
        <taxon>Hyaloscypha</taxon>
        <taxon>Hyaloscypha variabilis</taxon>
    </lineage>
</organism>
<protein>
    <submittedName>
        <fullName evidence="1">Uncharacterized protein</fullName>
    </submittedName>
</protein>
<accession>A0A2J6RP33</accession>
<keyword evidence="2" id="KW-1185">Reference proteome</keyword>
<sequence length="739" mass="81073">MVSYLDLKDVATTPDGDPGVWGRIQRIADLGTAAILEKGTALHFVMSLGKSYLMLCRVLDSVRKIRHDGFGKDFFTILIYRGSTEVCDENVAELVAIGKQQIDSFLATIGGAIRRVVDKLDLSHTFPEKTTVIASSVILEDILPACEILLEDFGTPIRRPPTPPPARDVLILCRTLAFMLDLGLVSYIGCHASRFDTDSIGRDCSDTTVTPPGGGKIGFQFSLMKLNCLDGFLNHQPVWVFRPLWATSETTTEPVSVLTSVMALADTWGPIWEIPAGEDHPDFIKQINVGTGFICGNGTHSPTNNTVSCHWYPTPGTRNLLRPEVQFLIPRDAKLLIGAASHSILQANESCPFTLDDLERDFGLNMTPLGTKPSVWSTSERQGGFSVSQYGVGITAKGIQKKLPCTTQKQAIWNKWKFQAKRANPNILNSYLGVEISNCTGNARRVKLRDLFTMPPIQNVLMYQFPDWLCDTGFGESLQAAFSNENDEDIVRVWTDYWSVRDQMAEIVCYALELLEKTGNDAGTFNAVFLNHLLERSMPLDLRLNSWAGFLEDSHLTAVYAIVNEVCFDGGELGHNLATCKSSRSATSAFTVFETMIAVPPDQTNSGRVCIDQRGYLQRVSSPDERVPLVTWELGRIRELGGRVGRILGSGPSQKPGLEVQNEKQLGGEHGCVLVKSTKLSFGGLPARAPASTMAVVAPKIPLVVDPSQSSPIRAVEQKVGDIQVTVPVQDQLLRSSTI</sequence>
<dbReference type="AlphaFoldDB" id="A0A2J6RP33"/>
<evidence type="ECO:0000313" key="2">
    <source>
        <dbReference type="Proteomes" id="UP000235786"/>
    </source>
</evidence>
<dbReference type="STRING" id="1149755.A0A2J6RP33"/>
<dbReference type="Proteomes" id="UP000235786">
    <property type="component" value="Unassembled WGS sequence"/>
</dbReference>
<evidence type="ECO:0000313" key="1">
    <source>
        <dbReference type="EMBL" id="PMD40273.1"/>
    </source>
</evidence>
<proteinExistence type="predicted"/>